<dbReference type="Proteomes" id="UP000616201">
    <property type="component" value="Unassembled WGS sequence"/>
</dbReference>
<dbReference type="InterPro" id="IPR016047">
    <property type="entry name" value="M23ase_b-sheet_dom"/>
</dbReference>
<dbReference type="FunFam" id="2.70.70.10:FF:000006">
    <property type="entry name" value="M23 family peptidase"/>
    <property type="match status" value="1"/>
</dbReference>
<comment type="cofactor">
    <cofactor evidence="1">
        <name>Zn(2+)</name>
        <dbReference type="ChEBI" id="CHEBI:29105"/>
    </cofactor>
</comment>
<dbReference type="PANTHER" id="PTHR21666:SF288">
    <property type="entry name" value="CELL DIVISION PROTEIN YTFB"/>
    <property type="match status" value="1"/>
</dbReference>
<keyword evidence="7" id="KW-0812">Transmembrane</keyword>
<evidence type="ECO:0000256" key="1">
    <source>
        <dbReference type="ARBA" id="ARBA00001947"/>
    </source>
</evidence>
<comment type="caution">
    <text evidence="9">The sequence shown here is derived from an EMBL/GenBank/DDBJ whole genome shotgun (WGS) entry which is preliminary data.</text>
</comment>
<keyword evidence="5" id="KW-0862">Zinc</keyword>
<dbReference type="Pfam" id="PF01551">
    <property type="entry name" value="Peptidase_M23"/>
    <property type="match status" value="1"/>
</dbReference>
<evidence type="ECO:0000256" key="4">
    <source>
        <dbReference type="ARBA" id="ARBA00022801"/>
    </source>
</evidence>
<keyword evidence="6" id="KW-0482">Metalloprotease</keyword>
<dbReference type="Gene3D" id="2.70.70.10">
    <property type="entry name" value="Glucose Permease (Domain IIA)"/>
    <property type="match status" value="1"/>
</dbReference>
<keyword evidence="2" id="KW-0645">Protease</keyword>
<evidence type="ECO:0000313" key="9">
    <source>
        <dbReference type="EMBL" id="MBE8713955.1"/>
    </source>
</evidence>
<reference evidence="9" key="1">
    <citation type="submission" date="2018-02" db="EMBL/GenBank/DDBJ databases">
        <authorList>
            <person name="Vasarhelyi B.M."/>
            <person name="Deshmukh S."/>
            <person name="Balint B."/>
            <person name="Kukolya J."/>
        </authorList>
    </citation>
    <scope>NUCLEOTIDE SEQUENCE</scope>
    <source>
        <strain evidence="9">KB22</strain>
    </source>
</reference>
<name>A0A928YRB4_9SPHI</name>
<dbReference type="RefSeq" id="WP_196934101.1">
    <property type="nucleotide sequence ID" value="NZ_MU158697.1"/>
</dbReference>
<dbReference type="PANTHER" id="PTHR21666">
    <property type="entry name" value="PEPTIDASE-RELATED"/>
    <property type="match status" value="1"/>
</dbReference>
<evidence type="ECO:0000256" key="2">
    <source>
        <dbReference type="ARBA" id="ARBA00022670"/>
    </source>
</evidence>
<dbReference type="GO" id="GO:0004222">
    <property type="term" value="F:metalloendopeptidase activity"/>
    <property type="evidence" value="ECO:0007669"/>
    <property type="project" value="TreeGrafter"/>
</dbReference>
<dbReference type="CDD" id="cd12797">
    <property type="entry name" value="M23_peptidase"/>
    <property type="match status" value="1"/>
</dbReference>
<accession>A0A928YRB4</accession>
<dbReference type="EMBL" id="PRDK01000005">
    <property type="protein sequence ID" value="MBE8713955.1"/>
    <property type="molecule type" value="Genomic_DNA"/>
</dbReference>
<evidence type="ECO:0000256" key="7">
    <source>
        <dbReference type="SAM" id="Phobius"/>
    </source>
</evidence>
<dbReference type="GO" id="GO:0046872">
    <property type="term" value="F:metal ion binding"/>
    <property type="evidence" value="ECO:0007669"/>
    <property type="project" value="UniProtKB-KW"/>
</dbReference>
<evidence type="ECO:0000259" key="8">
    <source>
        <dbReference type="Pfam" id="PF01551"/>
    </source>
</evidence>
<evidence type="ECO:0000256" key="6">
    <source>
        <dbReference type="ARBA" id="ARBA00023049"/>
    </source>
</evidence>
<keyword evidence="10" id="KW-1185">Reference proteome</keyword>
<evidence type="ECO:0000313" key="10">
    <source>
        <dbReference type="Proteomes" id="UP000616201"/>
    </source>
</evidence>
<keyword evidence="3" id="KW-0479">Metal-binding</keyword>
<proteinExistence type="predicted"/>
<protein>
    <submittedName>
        <fullName evidence="9">M23 family peptidase</fullName>
    </submittedName>
</protein>
<keyword evidence="7" id="KW-0472">Membrane</keyword>
<gene>
    <name evidence="9" type="ORF">C4F49_09710</name>
</gene>
<feature type="domain" description="M23ase beta-sheet core" evidence="8">
    <location>
        <begin position="184"/>
        <end position="278"/>
    </location>
</feature>
<sequence>MFKKKTSVLILDSDGASSKNIQIPTVLFLHWKKILLSVLATIIILIFSISYFVKQKTSEEYTAVYTKKLIALQEQNKQLSLEELNSKQTDGEVKKSFNAIDSTLDRINEKMKKRGLKTISLKNMGGPVEEDEEDIVELTNYYKSSLKNLEKKLDGMPIGVPHKGKITSRYGYRRNPFTNRGREMHSGVDLKGRTGDPVKVTAKGVVDFAGYKGQYGKLVVVKHANGFETRYAHLSKVKVKKGQRIDVGDLVGLLGNTGRSTGPHLHYEILHNNKKVNPSNFFTF</sequence>
<evidence type="ECO:0000256" key="5">
    <source>
        <dbReference type="ARBA" id="ARBA00022833"/>
    </source>
</evidence>
<organism evidence="9 10">
    <name type="scientific">Sphingobacterium hungaricum</name>
    <dbReference type="NCBI Taxonomy" id="2082723"/>
    <lineage>
        <taxon>Bacteria</taxon>
        <taxon>Pseudomonadati</taxon>
        <taxon>Bacteroidota</taxon>
        <taxon>Sphingobacteriia</taxon>
        <taxon>Sphingobacteriales</taxon>
        <taxon>Sphingobacteriaceae</taxon>
        <taxon>Sphingobacterium</taxon>
    </lineage>
</organism>
<dbReference type="AlphaFoldDB" id="A0A928YRB4"/>
<dbReference type="InterPro" id="IPR050570">
    <property type="entry name" value="Cell_wall_metabolism_enzyme"/>
</dbReference>
<keyword evidence="7" id="KW-1133">Transmembrane helix</keyword>
<keyword evidence="4" id="KW-0378">Hydrolase</keyword>
<dbReference type="SUPFAM" id="SSF51261">
    <property type="entry name" value="Duplicated hybrid motif"/>
    <property type="match status" value="1"/>
</dbReference>
<feature type="transmembrane region" description="Helical" evidence="7">
    <location>
        <begin position="34"/>
        <end position="53"/>
    </location>
</feature>
<evidence type="ECO:0000256" key="3">
    <source>
        <dbReference type="ARBA" id="ARBA00022723"/>
    </source>
</evidence>
<dbReference type="GO" id="GO:0006508">
    <property type="term" value="P:proteolysis"/>
    <property type="evidence" value="ECO:0007669"/>
    <property type="project" value="UniProtKB-KW"/>
</dbReference>
<dbReference type="InterPro" id="IPR011055">
    <property type="entry name" value="Dup_hybrid_motif"/>
</dbReference>